<name>A0ABD1ELQ2_HYPHA</name>
<dbReference type="SUPFAM" id="SSF53756">
    <property type="entry name" value="UDP-Glycosyltransferase/glycogen phosphorylase"/>
    <property type="match status" value="1"/>
</dbReference>
<keyword evidence="3" id="KW-1185">Reference proteome</keyword>
<evidence type="ECO:0000256" key="1">
    <source>
        <dbReference type="ARBA" id="ARBA00022679"/>
    </source>
</evidence>
<evidence type="ECO:0000313" key="2">
    <source>
        <dbReference type="EMBL" id="KAL1497432.1"/>
    </source>
</evidence>
<protein>
    <submittedName>
        <fullName evidence="2">Uncharacterized protein</fullName>
    </submittedName>
</protein>
<dbReference type="Proteomes" id="UP001566132">
    <property type="component" value="Unassembled WGS sequence"/>
</dbReference>
<sequence>MSQAAPQIEAAKLMRGLAEAEHDVTVVNPFPLKNPPIRFKDVILDGLAKGYEDKFTIILRCGRECIASFFKSTFQLLPSNGRSSKHDLGWRIFVDPPKKKIPNNLQHFMDIGTEGVIYFSLGSNLFMCGILPDRKRIIISALGKLPQKVLWKSDLAG</sequence>
<comment type="caution">
    <text evidence="2">The sequence shown here is derived from an EMBL/GenBank/DDBJ whole genome shotgun (WGS) entry which is preliminary data.</text>
</comment>
<dbReference type="InterPro" id="IPR002213">
    <property type="entry name" value="UDP_glucos_trans"/>
</dbReference>
<reference evidence="2 3" key="1">
    <citation type="submission" date="2024-05" db="EMBL/GenBank/DDBJ databases">
        <title>Genetic variation in Jamaican populations of the coffee berry borer (Hypothenemus hampei).</title>
        <authorList>
            <person name="Errbii M."/>
            <person name="Myrie A."/>
        </authorList>
    </citation>
    <scope>NUCLEOTIDE SEQUENCE [LARGE SCALE GENOMIC DNA]</scope>
    <source>
        <strain evidence="2">JA-Hopewell-2020-01-JO</strain>
        <tissue evidence="2">Whole body</tissue>
    </source>
</reference>
<dbReference type="AlphaFoldDB" id="A0ABD1ELQ2"/>
<gene>
    <name evidence="2" type="ORF">ABEB36_008406</name>
</gene>
<dbReference type="EMBL" id="JBDJPC010000006">
    <property type="protein sequence ID" value="KAL1497432.1"/>
    <property type="molecule type" value="Genomic_DNA"/>
</dbReference>
<evidence type="ECO:0000313" key="3">
    <source>
        <dbReference type="Proteomes" id="UP001566132"/>
    </source>
</evidence>
<keyword evidence="1" id="KW-0808">Transferase</keyword>
<dbReference type="GO" id="GO:0016740">
    <property type="term" value="F:transferase activity"/>
    <property type="evidence" value="ECO:0007669"/>
    <property type="project" value="UniProtKB-KW"/>
</dbReference>
<proteinExistence type="predicted"/>
<organism evidence="2 3">
    <name type="scientific">Hypothenemus hampei</name>
    <name type="common">Coffee berry borer</name>
    <dbReference type="NCBI Taxonomy" id="57062"/>
    <lineage>
        <taxon>Eukaryota</taxon>
        <taxon>Metazoa</taxon>
        <taxon>Ecdysozoa</taxon>
        <taxon>Arthropoda</taxon>
        <taxon>Hexapoda</taxon>
        <taxon>Insecta</taxon>
        <taxon>Pterygota</taxon>
        <taxon>Neoptera</taxon>
        <taxon>Endopterygota</taxon>
        <taxon>Coleoptera</taxon>
        <taxon>Polyphaga</taxon>
        <taxon>Cucujiformia</taxon>
        <taxon>Curculionidae</taxon>
        <taxon>Scolytinae</taxon>
        <taxon>Hypothenemus</taxon>
    </lineage>
</organism>
<dbReference type="Pfam" id="PF00201">
    <property type="entry name" value="UDPGT"/>
    <property type="match status" value="1"/>
</dbReference>
<accession>A0ABD1ELQ2</accession>